<dbReference type="InterPro" id="IPR051913">
    <property type="entry name" value="GH2_Domain-Containing"/>
</dbReference>
<sequence>MALHSALVALTNIKPAEAKNGTGASSCVPVVALICATNGLLRATDILGGYVKHPRPSWTRPLAVRLALPLLAALLVIPPALLLPAAAAAQEAPASQSPRQRIAFNDGWRFHLGDPDGNSAPYLYDVRPDVKKSADGKVADAMPEEAARIARAGATVLKPWILPTGNPFIRDPSKRHARPDGDPPIDAPFARADFNDSAWRAVRLPHDWAIEGPFLTTGPYGGMGRLKTWGPAWYRNKITVTQADQGKSIFLDVDGAMAYASVWVNGRLAGGWPYGYNSFRIDLTRWLKPGTNQLAIRLDNPPESARWYPGAGLYRNVWLTKTAPLHVGQWGVRVTTPQVSAQAARVAWQVTLDNDGAAPADAEVTTQLYALDDKGRITGAAVASMTSPRAAVAAGASTTLAGEATLANPRLWGPPPHQKPHRYTAVTTVRQGDRIVDRYETPFGIRELRFDPDRGLVVNGEHVPIRGVNNHHDLGALGAAFNARAAERQLEMLVEMGANALRMSHNPPDPQLLELTDRMGIVVMDEVFDSWQRKKTPLDFHLIFPDWHEQDLRAMIRRDRNHPSIVMWSVGNEVGEQYTGEDGAAIGRELVRIAHEEDGTRPATTAMNYAKADMPLPGTMDVISLNYQGTGIRTLPGQFPAFRAKFPDKVILHTESASALSSRGEYQFPVPGVLSAAVRPGAGGDPKTQQVSSYELFAADFGSSADRAFASLDQNPYTAGEFVWTGFDYLGEPTPYYGARSSYSGIIDLAGFKKDRFYAYQARWRPELPMVHILPHWTWPERVGEVTPVHVFTSGDEAELFVNGKSQGRQKKAPYAYRLRWDFVTYEPGTIEVVAYKDGKEWARSSVKTARAPAALQASADHTSIAGDGRDLSFITVKIVDEAGLPAPRANNRVRFTVEGPAELVATDNGDATSFTSFQSPERTAFNGLVLGIVRAKLGAKGPITVRVTADGLQATTVALRAQGG</sequence>
<evidence type="ECO:0000259" key="8">
    <source>
        <dbReference type="Pfam" id="PF22666"/>
    </source>
</evidence>
<dbReference type="Gene3D" id="3.20.20.80">
    <property type="entry name" value="Glycosidases"/>
    <property type="match status" value="1"/>
</dbReference>
<dbReference type="InterPro" id="IPR036156">
    <property type="entry name" value="Beta-gal/glucu_dom_sf"/>
</dbReference>
<dbReference type="InterPro" id="IPR006103">
    <property type="entry name" value="Glyco_hydro_2_cat"/>
</dbReference>
<evidence type="ECO:0000259" key="6">
    <source>
        <dbReference type="Pfam" id="PF16355"/>
    </source>
</evidence>
<dbReference type="PRINTS" id="PR00132">
    <property type="entry name" value="GLHYDRLASE2"/>
</dbReference>
<feature type="domain" description="Beta-mannosidase-like galactose-binding" evidence="8">
    <location>
        <begin position="232"/>
        <end position="306"/>
    </location>
</feature>
<organism evidence="9 10">
    <name type="scientific">Pseudoduganella flava</name>
    <dbReference type="NCBI Taxonomy" id="871742"/>
    <lineage>
        <taxon>Bacteria</taxon>
        <taxon>Pseudomonadati</taxon>
        <taxon>Pseudomonadota</taxon>
        <taxon>Betaproteobacteria</taxon>
        <taxon>Burkholderiales</taxon>
        <taxon>Oxalobacteraceae</taxon>
        <taxon>Telluria group</taxon>
        <taxon>Pseudoduganella</taxon>
    </lineage>
</organism>
<dbReference type="InterPro" id="IPR008979">
    <property type="entry name" value="Galactose-bd-like_sf"/>
</dbReference>
<dbReference type="Pfam" id="PF16355">
    <property type="entry name" value="DUF4982"/>
    <property type="match status" value="1"/>
</dbReference>
<dbReference type="InterPro" id="IPR013783">
    <property type="entry name" value="Ig-like_fold"/>
</dbReference>
<proteinExistence type="inferred from homology"/>
<feature type="domain" description="DUF4982" evidence="6">
    <location>
        <begin position="784"/>
        <end position="843"/>
    </location>
</feature>
<dbReference type="InterPro" id="IPR040605">
    <property type="entry name" value="Glyco_hydro2_dom5"/>
</dbReference>
<keyword evidence="2" id="KW-0378">Hydrolase</keyword>
<evidence type="ECO:0000256" key="2">
    <source>
        <dbReference type="ARBA" id="ARBA00022801"/>
    </source>
</evidence>
<dbReference type="Pfam" id="PF02836">
    <property type="entry name" value="Glyco_hydro_2_C"/>
    <property type="match status" value="1"/>
</dbReference>
<protein>
    <submittedName>
        <fullName evidence="9">DUF4982 domain-containing protein</fullName>
    </submittedName>
</protein>
<reference evidence="9 10" key="1">
    <citation type="submission" date="2019-12" db="EMBL/GenBank/DDBJ databases">
        <title>Draft Genome Sequences of Six Type Strains of the Genus Massilia.</title>
        <authorList>
            <person name="Miess H."/>
            <person name="Frediansyah A."/>
            <person name="Goeker M."/>
            <person name="Gross H."/>
        </authorList>
    </citation>
    <scope>NUCLEOTIDE SEQUENCE [LARGE SCALE GENOMIC DNA]</scope>
    <source>
        <strain evidence="9 10">DSM 26639</strain>
    </source>
</reference>
<dbReference type="InterPro" id="IPR023232">
    <property type="entry name" value="Glyco_hydro_2_AS"/>
</dbReference>
<evidence type="ECO:0000259" key="7">
    <source>
        <dbReference type="Pfam" id="PF18565"/>
    </source>
</evidence>
<dbReference type="SUPFAM" id="SSF49785">
    <property type="entry name" value="Galactose-binding domain-like"/>
    <property type="match status" value="1"/>
</dbReference>
<feature type="domain" description="Glycoside hydrolase family 2" evidence="7">
    <location>
        <begin position="856"/>
        <end position="958"/>
    </location>
</feature>
<dbReference type="Gene3D" id="2.60.40.10">
    <property type="entry name" value="Immunoglobulins"/>
    <property type="match status" value="3"/>
</dbReference>
<dbReference type="SUPFAM" id="SSF49303">
    <property type="entry name" value="beta-Galactosidase/glucuronidase domain"/>
    <property type="match status" value="1"/>
</dbReference>
<keyword evidence="10" id="KW-1185">Reference proteome</keyword>
<dbReference type="InterPro" id="IPR017853">
    <property type="entry name" value="GH"/>
</dbReference>
<dbReference type="PANTHER" id="PTHR42732:SF1">
    <property type="entry name" value="BETA-MANNOSIDASE"/>
    <property type="match status" value="1"/>
</dbReference>
<dbReference type="Pfam" id="PF18565">
    <property type="entry name" value="Glyco_hydro2_C5"/>
    <property type="match status" value="1"/>
</dbReference>
<evidence type="ECO:0000256" key="3">
    <source>
        <dbReference type="ARBA" id="ARBA00023295"/>
    </source>
</evidence>
<accession>A0ABX6FNN7</accession>
<dbReference type="InterPro" id="IPR032311">
    <property type="entry name" value="DUF4982"/>
</dbReference>
<comment type="similarity">
    <text evidence="1">Belongs to the glycosyl hydrolase 2 family.</text>
</comment>
<gene>
    <name evidence="9" type="ORF">GO485_02695</name>
</gene>
<keyword evidence="3" id="KW-0326">Glycosidase</keyword>
<dbReference type="EMBL" id="CP046904">
    <property type="protein sequence ID" value="QGZ38063.1"/>
    <property type="molecule type" value="Genomic_DNA"/>
</dbReference>
<dbReference type="PANTHER" id="PTHR42732">
    <property type="entry name" value="BETA-GALACTOSIDASE"/>
    <property type="match status" value="1"/>
</dbReference>
<dbReference type="NCBIfam" id="NF041463">
    <property type="entry name" value="GalB"/>
    <property type="match status" value="1"/>
</dbReference>
<dbReference type="InterPro" id="IPR006102">
    <property type="entry name" value="Ig-like_GH2"/>
</dbReference>
<evidence type="ECO:0000256" key="1">
    <source>
        <dbReference type="ARBA" id="ARBA00007401"/>
    </source>
</evidence>
<evidence type="ECO:0000313" key="9">
    <source>
        <dbReference type="EMBL" id="QGZ38063.1"/>
    </source>
</evidence>
<feature type="domain" description="Glycoside hydrolase family 2 catalytic" evidence="5">
    <location>
        <begin position="454"/>
        <end position="608"/>
    </location>
</feature>
<dbReference type="Proteomes" id="UP000437862">
    <property type="component" value="Chromosome"/>
</dbReference>
<dbReference type="SUPFAM" id="SSF51445">
    <property type="entry name" value="(Trans)glycosidases"/>
    <property type="match status" value="1"/>
</dbReference>
<dbReference type="InterPro" id="IPR054593">
    <property type="entry name" value="Beta-mannosidase-like_N2"/>
</dbReference>
<evidence type="ECO:0000313" key="10">
    <source>
        <dbReference type="Proteomes" id="UP000437862"/>
    </source>
</evidence>
<dbReference type="Pfam" id="PF22666">
    <property type="entry name" value="Glyco_hydro_2_N2"/>
    <property type="match status" value="1"/>
</dbReference>
<dbReference type="InterPro" id="IPR048229">
    <property type="entry name" value="GalB-like"/>
</dbReference>
<dbReference type="Gene3D" id="2.60.120.260">
    <property type="entry name" value="Galactose-binding domain-like"/>
    <property type="match status" value="1"/>
</dbReference>
<evidence type="ECO:0000259" key="5">
    <source>
        <dbReference type="Pfam" id="PF02836"/>
    </source>
</evidence>
<dbReference type="InterPro" id="IPR006101">
    <property type="entry name" value="Glyco_hydro_2"/>
</dbReference>
<evidence type="ECO:0000259" key="4">
    <source>
        <dbReference type="Pfam" id="PF00703"/>
    </source>
</evidence>
<dbReference type="Pfam" id="PF00703">
    <property type="entry name" value="Glyco_hydro_2"/>
    <property type="match status" value="1"/>
</dbReference>
<feature type="domain" description="Glycoside hydrolase family 2 immunoglobulin-like beta-sandwich" evidence="4">
    <location>
        <begin position="335"/>
        <end position="446"/>
    </location>
</feature>
<name>A0ABX6FNN7_9BURK</name>
<dbReference type="PROSITE" id="PS00608">
    <property type="entry name" value="GLYCOSYL_HYDROL_F2_2"/>
    <property type="match status" value="1"/>
</dbReference>